<organism evidence="9 10">
    <name type="scientific">Sediminivirga luteola</name>
    <dbReference type="NCBI Taxonomy" id="1774748"/>
    <lineage>
        <taxon>Bacteria</taxon>
        <taxon>Bacillati</taxon>
        <taxon>Actinomycetota</taxon>
        <taxon>Actinomycetes</taxon>
        <taxon>Micrococcales</taxon>
        <taxon>Brevibacteriaceae</taxon>
        <taxon>Sediminivirga</taxon>
    </lineage>
</organism>
<keyword evidence="7" id="KW-0472">Membrane</keyword>
<evidence type="ECO:0000256" key="1">
    <source>
        <dbReference type="ARBA" id="ARBA00022448"/>
    </source>
</evidence>
<evidence type="ECO:0000259" key="8">
    <source>
        <dbReference type="PROSITE" id="PS50893"/>
    </source>
</evidence>
<dbReference type="InterPro" id="IPR027417">
    <property type="entry name" value="P-loop_NTPase"/>
</dbReference>
<dbReference type="RefSeq" id="WP_188551751.1">
    <property type="nucleotide sequence ID" value="NZ_BMFY01000016.1"/>
</dbReference>
<dbReference type="Pfam" id="PF09383">
    <property type="entry name" value="NIL"/>
    <property type="match status" value="1"/>
</dbReference>
<dbReference type="InterPro" id="IPR050086">
    <property type="entry name" value="MetN_ABC_transporter-like"/>
</dbReference>
<comment type="caution">
    <text evidence="9">The sequence shown here is derived from an EMBL/GenBank/DDBJ whole genome shotgun (WGS) entry which is preliminary data.</text>
</comment>
<dbReference type="PROSITE" id="PS50893">
    <property type="entry name" value="ABC_TRANSPORTER_2"/>
    <property type="match status" value="1"/>
</dbReference>
<evidence type="ECO:0000313" key="9">
    <source>
        <dbReference type="EMBL" id="GGA25318.1"/>
    </source>
</evidence>
<dbReference type="AlphaFoldDB" id="A0A8J2U0S4"/>
<dbReference type="SUPFAM" id="SSF55021">
    <property type="entry name" value="ACT-like"/>
    <property type="match status" value="1"/>
</dbReference>
<dbReference type="SUPFAM" id="SSF52540">
    <property type="entry name" value="P-loop containing nucleoside triphosphate hydrolases"/>
    <property type="match status" value="1"/>
</dbReference>
<evidence type="ECO:0000256" key="7">
    <source>
        <dbReference type="ARBA" id="ARBA00023136"/>
    </source>
</evidence>
<dbReference type="GO" id="GO:0006865">
    <property type="term" value="P:amino acid transport"/>
    <property type="evidence" value="ECO:0007669"/>
    <property type="project" value="UniProtKB-KW"/>
</dbReference>
<evidence type="ECO:0000256" key="3">
    <source>
        <dbReference type="ARBA" id="ARBA00022741"/>
    </source>
</evidence>
<feature type="domain" description="ABC transporter" evidence="8">
    <location>
        <begin position="22"/>
        <end position="261"/>
    </location>
</feature>
<dbReference type="InterPro" id="IPR045865">
    <property type="entry name" value="ACT-like_dom_sf"/>
</dbReference>
<protein>
    <submittedName>
        <fullName evidence="9">Methionine import ATP-binding protein MetN</fullName>
    </submittedName>
</protein>
<reference evidence="9" key="2">
    <citation type="submission" date="2020-09" db="EMBL/GenBank/DDBJ databases">
        <authorList>
            <person name="Sun Q."/>
            <person name="Zhou Y."/>
        </authorList>
    </citation>
    <scope>NUCLEOTIDE SEQUENCE</scope>
    <source>
        <strain evidence="9">CGMCC 1.12785</strain>
    </source>
</reference>
<reference evidence="9" key="1">
    <citation type="journal article" date="2014" name="Int. J. Syst. Evol. Microbiol.">
        <title>Complete genome sequence of Corynebacterium casei LMG S-19264T (=DSM 44701T), isolated from a smear-ripened cheese.</title>
        <authorList>
            <consortium name="US DOE Joint Genome Institute (JGI-PGF)"/>
            <person name="Walter F."/>
            <person name="Albersmeier A."/>
            <person name="Kalinowski J."/>
            <person name="Ruckert C."/>
        </authorList>
    </citation>
    <scope>NUCLEOTIDE SEQUENCE</scope>
    <source>
        <strain evidence="9">CGMCC 1.12785</strain>
    </source>
</reference>
<dbReference type="InterPro" id="IPR018449">
    <property type="entry name" value="NIL_domain"/>
</dbReference>
<name>A0A8J2U0S4_9MICO</name>
<keyword evidence="3" id="KW-0547">Nucleotide-binding</keyword>
<sequence>MTAGTASTGRADDAGAAGEPLIEFDRVTKSFGTGPEQVTALNGVSLTVGRGDIHAVIGRSGAGKSTLIRTINGLTGISGGRLVVDGEDIAAIGPGALRRKRRDIGMIFQHFNLYERRTVAQNVAFPLEIHRLPQARIRERVARVIDLVGLSDRAGHYPAQLSGGQKQRVGIARALVTEPRILLSDEATSALDSETTLQILHLLQDIRDRLGVTIVLITHELDVVKHAATHATLLEHGTVADSGRVRDLVLDRSSTLGAALFPHRLDQHGRHEHAGELLMVTFEGNLAAAPYWSQIARVFGVDVTIVSVSSDRIAGTWFSRFHLRITPAPGGHDEDAPVPLTPIAAWLRERGADAVPV</sequence>
<keyword evidence="5" id="KW-1278">Translocase</keyword>
<evidence type="ECO:0000256" key="6">
    <source>
        <dbReference type="ARBA" id="ARBA00022970"/>
    </source>
</evidence>
<accession>A0A8J2U0S4</accession>
<dbReference type="PANTHER" id="PTHR43166:SF30">
    <property type="entry name" value="METHIONINE IMPORT ATP-BINDING PROTEIN METN"/>
    <property type="match status" value="1"/>
</dbReference>
<evidence type="ECO:0000256" key="5">
    <source>
        <dbReference type="ARBA" id="ARBA00022967"/>
    </source>
</evidence>
<dbReference type="InterPro" id="IPR003593">
    <property type="entry name" value="AAA+_ATPase"/>
</dbReference>
<dbReference type="Gene3D" id="3.30.70.260">
    <property type="match status" value="1"/>
</dbReference>
<keyword evidence="1" id="KW-0813">Transport</keyword>
<dbReference type="Gene3D" id="3.40.50.300">
    <property type="entry name" value="P-loop containing nucleotide triphosphate hydrolases"/>
    <property type="match status" value="1"/>
</dbReference>
<evidence type="ECO:0000256" key="2">
    <source>
        <dbReference type="ARBA" id="ARBA00022475"/>
    </source>
</evidence>
<keyword evidence="10" id="KW-1185">Reference proteome</keyword>
<dbReference type="InterPro" id="IPR017871">
    <property type="entry name" value="ABC_transporter-like_CS"/>
</dbReference>
<dbReference type="EMBL" id="BMFY01000016">
    <property type="protein sequence ID" value="GGA25318.1"/>
    <property type="molecule type" value="Genomic_DNA"/>
</dbReference>
<dbReference type="PROSITE" id="PS00211">
    <property type="entry name" value="ABC_TRANSPORTER_1"/>
    <property type="match status" value="1"/>
</dbReference>
<keyword evidence="6" id="KW-0029">Amino-acid transport</keyword>
<dbReference type="PANTHER" id="PTHR43166">
    <property type="entry name" value="AMINO ACID IMPORT ATP-BINDING PROTEIN"/>
    <property type="match status" value="1"/>
</dbReference>
<dbReference type="InterPro" id="IPR003439">
    <property type="entry name" value="ABC_transporter-like_ATP-bd"/>
</dbReference>
<evidence type="ECO:0000313" key="10">
    <source>
        <dbReference type="Proteomes" id="UP000616114"/>
    </source>
</evidence>
<dbReference type="GO" id="GO:0016887">
    <property type="term" value="F:ATP hydrolysis activity"/>
    <property type="evidence" value="ECO:0007669"/>
    <property type="project" value="InterPro"/>
</dbReference>
<dbReference type="Pfam" id="PF00005">
    <property type="entry name" value="ABC_tran"/>
    <property type="match status" value="1"/>
</dbReference>
<dbReference type="SMART" id="SM00382">
    <property type="entry name" value="AAA"/>
    <property type="match status" value="1"/>
</dbReference>
<evidence type="ECO:0000256" key="4">
    <source>
        <dbReference type="ARBA" id="ARBA00022840"/>
    </source>
</evidence>
<dbReference type="GO" id="GO:0005524">
    <property type="term" value="F:ATP binding"/>
    <property type="evidence" value="ECO:0007669"/>
    <property type="project" value="UniProtKB-KW"/>
</dbReference>
<proteinExistence type="predicted"/>
<keyword evidence="2" id="KW-1003">Cell membrane</keyword>
<gene>
    <name evidence="9" type="primary">metN</name>
    <name evidence="9" type="ORF">GCM10011333_30390</name>
</gene>
<dbReference type="Proteomes" id="UP000616114">
    <property type="component" value="Unassembled WGS sequence"/>
</dbReference>
<keyword evidence="4 9" id="KW-0067">ATP-binding</keyword>